<evidence type="ECO:0000259" key="1">
    <source>
        <dbReference type="Pfam" id="PF09681"/>
    </source>
</evidence>
<name>A0A2X0QIM2_BROTH</name>
<accession>A0A2X0QIM2</accession>
<dbReference type="NCBIfam" id="TIGR01714">
    <property type="entry name" value="phage_rep_org_N"/>
    <property type="match status" value="1"/>
</dbReference>
<organism evidence="2 3">
    <name type="scientific">Brochothrix thermosphacta</name>
    <name type="common">Microbacterium thermosphactum</name>
    <dbReference type="NCBI Taxonomy" id="2756"/>
    <lineage>
        <taxon>Bacteria</taxon>
        <taxon>Bacillati</taxon>
        <taxon>Bacillota</taxon>
        <taxon>Bacilli</taxon>
        <taxon>Bacillales</taxon>
        <taxon>Listeriaceae</taxon>
        <taxon>Brochothrix</taxon>
    </lineage>
</organism>
<dbReference type="EMBL" id="OUNC01000013">
    <property type="protein sequence ID" value="SPP28436.1"/>
    <property type="molecule type" value="Genomic_DNA"/>
</dbReference>
<evidence type="ECO:0000313" key="2">
    <source>
        <dbReference type="EMBL" id="SPP28436.1"/>
    </source>
</evidence>
<dbReference type="Pfam" id="PF09681">
    <property type="entry name" value="Phage_rep_org_N"/>
    <property type="match status" value="1"/>
</dbReference>
<feature type="domain" description="Phage replisome organiser N-terminal" evidence="1">
    <location>
        <begin position="9"/>
        <end position="122"/>
    </location>
</feature>
<dbReference type="AlphaFoldDB" id="A0A2X0QIM2"/>
<reference evidence="3" key="1">
    <citation type="submission" date="2018-04" db="EMBL/GenBank/DDBJ databases">
        <authorList>
            <person name="Illikoud N."/>
        </authorList>
    </citation>
    <scope>NUCLEOTIDE SEQUENCE [LARGE SCALE GENOMIC DNA]</scope>
</reference>
<protein>
    <recommendedName>
        <fullName evidence="1">Phage replisome organiser N-terminal domain-containing protein</fullName>
    </recommendedName>
</protein>
<sequence length="325" mass="37415">MSDTKKYYYLKLKESFFDSDEMKVLEAMPDGHKYSNILLKLYLKSLKNEGKLMLNDHIPYNTAMLATITNHSVGDVERALNILESLSLIEVLDNGSIYMLDIQTLIGKSSSEGDRKKAYRMRIEAEKTDTKALGQLSGQMSDIRTPELELEKELEIDIEIKKEKEKKPSQANKFADDSPSFKLSDFLFICIKKHDPKAKQPNMQTWAAHIDKLIRLDGREPKEIQDVIIWCQTDGFWYKNILSTKKLRDKFSQLVIAMKDKPKNSQSNKPDIIPDWLEKQIAEEQEQTAGVVKPVIVKEKTEIKTDPAMLERIAQFRKELKGSAQ</sequence>
<dbReference type="RefSeq" id="WP_220722050.1">
    <property type="nucleotide sequence ID" value="NZ_OUNC01000013.1"/>
</dbReference>
<proteinExistence type="predicted"/>
<dbReference type="InterPro" id="IPR010056">
    <property type="entry name" value="Phage_rep_org__N"/>
</dbReference>
<gene>
    <name evidence="2" type="ORF">BTBSAS_200023</name>
</gene>
<dbReference type="Proteomes" id="UP000270190">
    <property type="component" value="Unassembled WGS sequence"/>
</dbReference>
<evidence type="ECO:0000313" key="3">
    <source>
        <dbReference type="Proteomes" id="UP000270190"/>
    </source>
</evidence>